<evidence type="ECO:0000313" key="2">
    <source>
        <dbReference type="EMBL" id="AJE85437.1"/>
    </source>
</evidence>
<dbReference type="KEGG" id="sals:SLNWT_5061"/>
<sequence length="275" mass="29975">MSTPGAQPNPYQPNPYQQPTLPGTPNSPNPYGQVPAQPFGPPPSGQPPMPPPPPGAPRKPVPGWLWGLGGVLVASAVWAGTLFATGTLGGSGEEADLAGYEFAKNLCEAAEFDAFQERYEFQDSAVNKDNNRFSSRQDGLDQSQCSHTLKDPQETSSSYSSTYVYATAVWHKATDPAGEFADQRKAYEDQSNDSYSYEAKKAEGLGDEAWFVTEQRGGKTDRELGGLTLSVREGWFTFEMRWSWYGSGDEKPPAASEVEKMLKTDTKAAMAELRK</sequence>
<keyword evidence="3" id="KW-1185">Reference proteome</keyword>
<proteinExistence type="predicted"/>
<evidence type="ECO:0000313" key="3">
    <source>
        <dbReference type="Proteomes" id="UP000031523"/>
    </source>
</evidence>
<protein>
    <submittedName>
        <fullName evidence="2">Uncharacterized protein</fullName>
    </submittedName>
</protein>
<feature type="compositionally biased region" description="Pro residues" evidence="1">
    <location>
        <begin position="38"/>
        <end position="60"/>
    </location>
</feature>
<reference evidence="2 3" key="1">
    <citation type="submission" date="2015-01" db="EMBL/GenBank/DDBJ databases">
        <title>Enhanced salinomycin production by adjusting the supply of polyketide extender units in Streptomyce albus DSM 41398.</title>
        <authorList>
            <person name="Lu C."/>
        </authorList>
    </citation>
    <scope>NUCLEOTIDE SEQUENCE [LARGE SCALE GENOMIC DNA]</scope>
    <source>
        <strain evidence="3">ATCC 21838 / DSM 41398 / FERM P-419 / JCM 4703 / NBRC 107858</strain>
    </source>
</reference>
<organism evidence="2 3">
    <name type="scientific">Streptomyces albus (strain ATCC 21838 / DSM 41398 / FERM P-419 / JCM 4703 / NBRC 107858)</name>
    <dbReference type="NCBI Taxonomy" id="1081613"/>
    <lineage>
        <taxon>Bacteria</taxon>
        <taxon>Bacillati</taxon>
        <taxon>Actinomycetota</taxon>
        <taxon>Actinomycetes</taxon>
        <taxon>Kitasatosporales</taxon>
        <taxon>Streptomycetaceae</taxon>
        <taxon>Streptomyces</taxon>
    </lineage>
</organism>
<dbReference type="EMBL" id="CP010519">
    <property type="protein sequence ID" value="AJE85437.1"/>
    <property type="molecule type" value="Genomic_DNA"/>
</dbReference>
<dbReference type="AlphaFoldDB" id="A0A0B5F4Z6"/>
<feature type="compositionally biased region" description="Polar residues" evidence="1">
    <location>
        <begin position="20"/>
        <end position="30"/>
    </location>
</feature>
<name>A0A0B5F4Z6_STRA4</name>
<feature type="region of interest" description="Disordered" evidence="1">
    <location>
        <begin position="1"/>
        <end position="61"/>
    </location>
</feature>
<evidence type="ECO:0000256" key="1">
    <source>
        <dbReference type="SAM" id="MobiDB-lite"/>
    </source>
</evidence>
<accession>A0A0B5F4Z6</accession>
<dbReference type="Proteomes" id="UP000031523">
    <property type="component" value="Chromosome"/>
</dbReference>
<gene>
    <name evidence="2" type="ORF">SLNWT_5061</name>
</gene>
<feature type="region of interest" description="Disordered" evidence="1">
    <location>
        <begin position="130"/>
        <end position="156"/>
    </location>
</feature>
<feature type="compositionally biased region" description="Polar residues" evidence="1">
    <location>
        <begin position="130"/>
        <end position="147"/>
    </location>
</feature>